<evidence type="ECO:0000256" key="6">
    <source>
        <dbReference type="ARBA" id="ARBA00022989"/>
    </source>
</evidence>
<evidence type="ECO:0000256" key="5">
    <source>
        <dbReference type="ARBA" id="ARBA00022692"/>
    </source>
</evidence>
<dbReference type="PANTHER" id="PTHR30294">
    <property type="entry name" value="MEMBRANE COMPONENT OF ABC TRANSPORTER YHHJ-RELATED"/>
    <property type="match status" value="1"/>
</dbReference>
<keyword evidence="11" id="KW-1185">Reference proteome</keyword>
<reference evidence="11" key="1">
    <citation type="submission" date="2023-07" db="EMBL/GenBank/DDBJ databases">
        <title>Draft genome sequence of the endophytic actinobacterium Streptomyces justiciae WPN32, a potential antibiotic producer.</title>
        <authorList>
            <person name="Yasawong M."/>
            <person name="Pana W."/>
            <person name="Ganta P."/>
            <person name="Santapan N."/>
            <person name="Songngamsuk T."/>
            <person name="Phatcharaharikarn M."/>
            <person name="Kerdtoob S."/>
            <person name="Nantapong N."/>
        </authorList>
    </citation>
    <scope>NUCLEOTIDE SEQUENCE [LARGE SCALE GENOMIC DNA]</scope>
    <source>
        <strain evidence="11">WPN32</strain>
    </source>
</reference>
<feature type="transmembrane region" description="Helical" evidence="8">
    <location>
        <begin position="142"/>
        <end position="164"/>
    </location>
</feature>
<keyword evidence="5 8" id="KW-0812">Transmembrane</keyword>
<feature type="domain" description="ABC transmembrane type-2" evidence="9">
    <location>
        <begin position="90"/>
        <end position="333"/>
    </location>
</feature>
<organism evidence="10 11">
    <name type="scientific">Streptomyces justiciae</name>
    <dbReference type="NCBI Taxonomy" id="2780140"/>
    <lineage>
        <taxon>Bacteria</taxon>
        <taxon>Bacillati</taxon>
        <taxon>Actinomycetota</taxon>
        <taxon>Actinomycetes</taxon>
        <taxon>Kitasatosporales</taxon>
        <taxon>Streptomycetaceae</taxon>
        <taxon>Streptomyces</taxon>
    </lineage>
</organism>
<sequence length="353" mass="37172">MWAMILKEFLELRRDRRTMAMIIALPLVLLVVFGYAANFKVTDVPTQVVGPKAEQVATQLKAPFDVEKVDPSATADDGREALRSQDAGAVVVTTDAAGPATVLIDGSNLFAAQSAAAAAAATNGTLKPDVLFNPDLKTSWTMVPALVGMIMAFIGTIITAIGLVRERQAGTLEQLAVMPFKASDVIVGKIAPYFVLAAFDMVLVTVLGCLLFGVPFAGSALVLALGAALFLFCVLGIGVLISSLSQNQGQAMQMALMTMMPQILLSGMIFPLSAMAAGVRWIGYLFPLTYFNMISNGVMLRDAPLSSLALPLGVLAGMAVLVFTAAVLRFRRDLAPSAPKATVEQPVHAGAAR</sequence>
<gene>
    <name evidence="10" type="ORF">RQC66_39110</name>
</gene>
<dbReference type="PANTHER" id="PTHR30294:SF29">
    <property type="entry name" value="MULTIDRUG ABC TRANSPORTER PERMEASE YBHS-RELATED"/>
    <property type="match status" value="1"/>
</dbReference>
<protein>
    <submittedName>
        <fullName evidence="10">ABC transporter permease</fullName>
    </submittedName>
</protein>
<dbReference type="InterPro" id="IPR047817">
    <property type="entry name" value="ABC2_TM_bact-type"/>
</dbReference>
<dbReference type="Proteomes" id="UP001257948">
    <property type="component" value="Unassembled WGS sequence"/>
</dbReference>
<evidence type="ECO:0000256" key="7">
    <source>
        <dbReference type="ARBA" id="ARBA00023136"/>
    </source>
</evidence>
<comment type="similarity">
    <text evidence="2">Belongs to the ABC-2 integral membrane protein family.</text>
</comment>
<evidence type="ECO:0000256" key="4">
    <source>
        <dbReference type="ARBA" id="ARBA00022475"/>
    </source>
</evidence>
<evidence type="ECO:0000313" key="11">
    <source>
        <dbReference type="Proteomes" id="UP001257948"/>
    </source>
</evidence>
<evidence type="ECO:0000256" key="3">
    <source>
        <dbReference type="ARBA" id="ARBA00022448"/>
    </source>
</evidence>
<dbReference type="RefSeq" id="WP_314207021.1">
    <property type="nucleotide sequence ID" value="NZ_JAVTLL010000038.1"/>
</dbReference>
<dbReference type="InterPro" id="IPR013525">
    <property type="entry name" value="ABC2_TM"/>
</dbReference>
<dbReference type="PROSITE" id="PS51012">
    <property type="entry name" value="ABC_TM2"/>
    <property type="match status" value="1"/>
</dbReference>
<feature type="transmembrane region" description="Helical" evidence="8">
    <location>
        <begin position="190"/>
        <end position="214"/>
    </location>
</feature>
<dbReference type="EMBL" id="JAVTLL010000038">
    <property type="protein sequence ID" value="MDT7846744.1"/>
    <property type="molecule type" value="Genomic_DNA"/>
</dbReference>
<feature type="transmembrane region" description="Helical" evidence="8">
    <location>
        <begin position="308"/>
        <end position="330"/>
    </location>
</feature>
<dbReference type="InterPro" id="IPR051449">
    <property type="entry name" value="ABC-2_transporter_component"/>
</dbReference>
<feature type="transmembrane region" description="Helical" evidence="8">
    <location>
        <begin position="220"/>
        <end position="242"/>
    </location>
</feature>
<keyword evidence="3" id="KW-0813">Transport</keyword>
<keyword evidence="4" id="KW-1003">Cell membrane</keyword>
<evidence type="ECO:0000256" key="8">
    <source>
        <dbReference type="SAM" id="Phobius"/>
    </source>
</evidence>
<feature type="transmembrane region" description="Helical" evidence="8">
    <location>
        <begin position="20"/>
        <end position="37"/>
    </location>
</feature>
<evidence type="ECO:0000256" key="1">
    <source>
        <dbReference type="ARBA" id="ARBA00004651"/>
    </source>
</evidence>
<name>A0ABU3M5F4_9ACTN</name>
<evidence type="ECO:0000256" key="2">
    <source>
        <dbReference type="ARBA" id="ARBA00007783"/>
    </source>
</evidence>
<accession>A0ABU3M5F4</accession>
<dbReference type="Pfam" id="PF12698">
    <property type="entry name" value="ABC2_membrane_3"/>
    <property type="match status" value="1"/>
</dbReference>
<keyword evidence="7 8" id="KW-0472">Membrane</keyword>
<keyword evidence="6 8" id="KW-1133">Transmembrane helix</keyword>
<comment type="caution">
    <text evidence="10">The sequence shown here is derived from an EMBL/GenBank/DDBJ whole genome shotgun (WGS) entry which is preliminary data.</text>
</comment>
<evidence type="ECO:0000259" key="9">
    <source>
        <dbReference type="PROSITE" id="PS51012"/>
    </source>
</evidence>
<comment type="subcellular location">
    <subcellularLocation>
        <location evidence="1">Cell membrane</location>
        <topology evidence="1">Multi-pass membrane protein</topology>
    </subcellularLocation>
</comment>
<feature type="transmembrane region" description="Helical" evidence="8">
    <location>
        <begin position="263"/>
        <end position="288"/>
    </location>
</feature>
<evidence type="ECO:0000313" key="10">
    <source>
        <dbReference type="EMBL" id="MDT7846744.1"/>
    </source>
</evidence>
<proteinExistence type="inferred from homology"/>